<accession>A0A430FA12</accession>
<evidence type="ECO:0000259" key="3">
    <source>
        <dbReference type="PROSITE" id="PS51462"/>
    </source>
</evidence>
<dbReference type="GO" id="GO:0019693">
    <property type="term" value="P:ribose phosphate metabolic process"/>
    <property type="evidence" value="ECO:0007669"/>
    <property type="project" value="TreeGrafter"/>
</dbReference>
<dbReference type="GO" id="GO:0006753">
    <property type="term" value="P:nucleoside phosphate metabolic process"/>
    <property type="evidence" value="ECO:0007669"/>
    <property type="project" value="TreeGrafter"/>
</dbReference>
<dbReference type="PROSITE" id="PS00893">
    <property type="entry name" value="NUDIX_BOX"/>
    <property type="match status" value="1"/>
</dbReference>
<sequence>MVAEHARLGTNRHNGRLTRLDSLFDATSDGIDMDVPARVVDSDTKYRGAIFTVEDRTVALARNEGGETLIRRQVVVHAPCVVMLVHDVRADRYLVEREYRAGSNITTIGLPAGLIDAGEEPHQAMLRELREETGVIPDDVDIDEAGSYYSSEGMTDELAHIAVLHMHGWSQGERRFDADEHVESAWVDWPTLLTLPITASNSIIAIQHERIRRLVERMDGAATAQGLDAIR</sequence>
<comment type="caution">
    <text evidence="4">The sequence shown here is derived from an EMBL/GenBank/DDBJ whole genome shotgun (WGS) entry which is preliminary data.</text>
</comment>
<dbReference type="AlphaFoldDB" id="A0A430FA12"/>
<comment type="cofactor">
    <cofactor evidence="1">
        <name>Mg(2+)</name>
        <dbReference type="ChEBI" id="CHEBI:18420"/>
    </cofactor>
</comment>
<proteinExistence type="predicted"/>
<dbReference type="OrthoDB" id="9804442at2"/>
<protein>
    <submittedName>
        <fullName evidence="4">NTP pyrophosphohydrolase</fullName>
    </submittedName>
</protein>
<dbReference type="CDD" id="cd03424">
    <property type="entry name" value="NUDIX_ADPRase_Nudt5_UGPPase_Nudt14"/>
    <property type="match status" value="1"/>
</dbReference>
<dbReference type="InterPro" id="IPR020084">
    <property type="entry name" value="NUDIX_hydrolase_CS"/>
</dbReference>
<organism evidence="4 5">
    <name type="scientific">Bifidobacterium castoris</name>
    <dbReference type="NCBI Taxonomy" id="2306972"/>
    <lineage>
        <taxon>Bacteria</taxon>
        <taxon>Bacillati</taxon>
        <taxon>Actinomycetota</taxon>
        <taxon>Actinomycetes</taxon>
        <taxon>Bifidobacteriales</taxon>
        <taxon>Bifidobacteriaceae</taxon>
        <taxon>Bifidobacterium</taxon>
    </lineage>
</organism>
<dbReference type="Proteomes" id="UP000288052">
    <property type="component" value="Unassembled WGS sequence"/>
</dbReference>
<name>A0A430FA12_9BIFI</name>
<dbReference type="EMBL" id="QXGI01000001">
    <property type="protein sequence ID" value="RSX49648.1"/>
    <property type="molecule type" value="Genomic_DNA"/>
</dbReference>
<dbReference type="GO" id="GO:0005829">
    <property type="term" value="C:cytosol"/>
    <property type="evidence" value="ECO:0007669"/>
    <property type="project" value="TreeGrafter"/>
</dbReference>
<dbReference type="Gene3D" id="3.90.79.10">
    <property type="entry name" value="Nucleoside Triphosphate Pyrophosphohydrolase"/>
    <property type="match status" value="1"/>
</dbReference>
<dbReference type="GO" id="GO:0016787">
    <property type="term" value="F:hydrolase activity"/>
    <property type="evidence" value="ECO:0007669"/>
    <property type="project" value="UniProtKB-KW"/>
</dbReference>
<keyword evidence="2 4" id="KW-0378">Hydrolase</keyword>
<evidence type="ECO:0000313" key="4">
    <source>
        <dbReference type="EMBL" id="RSX49648.1"/>
    </source>
</evidence>
<evidence type="ECO:0000256" key="1">
    <source>
        <dbReference type="ARBA" id="ARBA00001946"/>
    </source>
</evidence>
<reference evidence="4 5" key="1">
    <citation type="submission" date="2018-09" db="EMBL/GenBank/DDBJ databases">
        <title>Characterization of the phylogenetic diversity of five novel species belonging to the genus Bifidobacterium.</title>
        <authorList>
            <person name="Lugli G.A."/>
            <person name="Duranti S."/>
            <person name="Milani C."/>
        </authorList>
    </citation>
    <scope>NUCLEOTIDE SEQUENCE [LARGE SCALE GENOMIC DNA]</scope>
    <source>
        <strain evidence="4 5">2020B</strain>
    </source>
</reference>
<dbReference type="SUPFAM" id="SSF55811">
    <property type="entry name" value="Nudix"/>
    <property type="match status" value="1"/>
</dbReference>
<dbReference type="Pfam" id="PF00293">
    <property type="entry name" value="NUDIX"/>
    <property type="match status" value="1"/>
</dbReference>
<gene>
    <name evidence="4" type="ORF">D2E22_0109</name>
</gene>
<keyword evidence="5" id="KW-1185">Reference proteome</keyword>
<dbReference type="InterPro" id="IPR015797">
    <property type="entry name" value="NUDIX_hydrolase-like_dom_sf"/>
</dbReference>
<dbReference type="InterPro" id="IPR000086">
    <property type="entry name" value="NUDIX_hydrolase_dom"/>
</dbReference>
<dbReference type="PANTHER" id="PTHR11839:SF18">
    <property type="entry name" value="NUDIX HYDROLASE DOMAIN-CONTAINING PROTEIN"/>
    <property type="match status" value="1"/>
</dbReference>
<evidence type="ECO:0000256" key="2">
    <source>
        <dbReference type="ARBA" id="ARBA00022801"/>
    </source>
</evidence>
<dbReference type="PROSITE" id="PS51462">
    <property type="entry name" value="NUDIX"/>
    <property type="match status" value="1"/>
</dbReference>
<evidence type="ECO:0000313" key="5">
    <source>
        <dbReference type="Proteomes" id="UP000288052"/>
    </source>
</evidence>
<dbReference type="PANTHER" id="PTHR11839">
    <property type="entry name" value="UDP/ADP-SUGAR PYROPHOSPHATASE"/>
    <property type="match status" value="1"/>
</dbReference>
<feature type="domain" description="Nudix hydrolase" evidence="3">
    <location>
        <begin position="75"/>
        <end position="209"/>
    </location>
</feature>